<dbReference type="AlphaFoldDB" id="A0A3S9PHA6"/>
<proteinExistence type="inferred from homology"/>
<feature type="domain" description="Membrane insertase YidC/Oxa/ALB C-terminal" evidence="18">
    <location>
        <begin position="33"/>
        <end position="236"/>
    </location>
</feature>
<evidence type="ECO:0000256" key="9">
    <source>
        <dbReference type="ARBA" id="ARBA00023136"/>
    </source>
</evidence>
<evidence type="ECO:0000256" key="15">
    <source>
        <dbReference type="ARBA" id="ARBA00033342"/>
    </source>
</evidence>
<evidence type="ECO:0000313" key="20">
    <source>
        <dbReference type="Proteomes" id="UP000267900"/>
    </source>
</evidence>
<evidence type="ECO:0000256" key="5">
    <source>
        <dbReference type="ARBA" id="ARBA00022475"/>
    </source>
</evidence>
<keyword evidence="5" id="KW-1003">Cell membrane</keyword>
<evidence type="ECO:0000256" key="14">
    <source>
        <dbReference type="ARBA" id="ARBA00033245"/>
    </source>
</evidence>
<feature type="transmembrane region" description="Helical" evidence="17">
    <location>
        <begin position="203"/>
        <end position="224"/>
    </location>
</feature>
<evidence type="ECO:0000256" key="4">
    <source>
        <dbReference type="ARBA" id="ARBA00022448"/>
    </source>
</evidence>
<dbReference type="GO" id="GO:0051205">
    <property type="term" value="P:protein insertion into membrane"/>
    <property type="evidence" value="ECO:0007669"/>
    <property type="project" value="TreeGrafter"/>
</dbReference>
<evidence type="ECO:0000256" key="8">
    <source>
        <dbReference type="ARBA" id="ARBA00022989"/>
    </source>
</evidence>
<keyword evidence="20" id="KW-1185">Reference proteome</keyword>
<evidence type="ECO:0000256" key="16">
    <source>
        <dbReference type="RuleBase" id="RU003945"/>
    </source>
</evidence>
<comment type="function">
    <text evidence="11">Required for the insertion and/or proper folding and/or complex formation of integral membrane proteins into the membrane. Involved in integration of membrane proteins that insert both dependently and independently of the Sec translocase complex, as well as at least some lipoproteins. Aids folding of multispanning membrane proteins.</text>
</comment>
<reference evidence="19 20" key="1">
    <citation type="submission" date="2018-12" db="EMBL/GenBank/DDBJ databases">
        <title>The whole draft genome of Streptomyce luteoverticillatus CGMCC 15060.</title>
        <authorList>
            <person name="Feng Z."/>
            <person name="Chen G."/>
            <person name="Zhang J."/>
            <person name="Zhu H."/>
            <person name="Yu X."/>
            <person name="Zhang W."/>
            <person name="Zhang X."/>
        </authorList>
    </citation>
    <scope>NUCLEOTIDE SEQUENCE [LARGE SCALE GENOMIC DNA]</scope>
    <source>
        <strain evidence="19 20">CGMCC 15060</strain>
    </source>
</reference>
<evidence type="ECO:0000256" key="11">
    <source>
        <dbReference type="ARBA" id="ARBA00025034"/>
    </source>
</evidence>
<keyword evidence="6 16" id="KW-0812">Transmembrane</keyword>
<comment type="subcellular location">
    <subcellularLocation>
        <location evidence="1">Cell membrane</location>
        <topology evidence="1">Multi-pass membrane protein</topology>
    </subcellularLocation>
    <subcellularLocation>
        <location evidence="16">Membrane</location>
        <topology evidence="16">Multi-pass membrane protein</topology>
    </subcellularLocation>
</comment>
<evidence type="ECO:0000256" key="2">
    <source>
        <dbReference type="ARBA" id="ARBA00010527"/>
    </source>
</evidence>
<dbReference type="InterPro" id="IPR047196">
    <property type="entry name" value="YidC_ALB_C"/>
</dbReference>
<evidence type="ECO:0000256" key="10">
    <source>
        <dbReference type="ARBA" id="ARBA00023186"/>
    </source>
</evidence>
<dbReference type="NCBIfam" id="TIGR03592">
    <property type="entry name" value="yidC_oxa1_cterm"/>
    <property type="match status" value="1"/>
</dbReference>
<dbReference type="Pfam" id="PF02096">
    <property type="entry name" value="60KD_IMP"/>
    <property type="match status" value="1"/>
</dbReference>
<evidence type="ECO:0000256" key="13">
    <source>
        <dbReference type="ARBA" id="ARBA00031538"/>
    </source>
</evidence>
<dbReference type="InterPro" id="IPR028055">
    <property type="entry name" value="YidC/Oxa/ALB_C"/>
</dbReference>
<keyword evidence="9 17" id="KW-0472">Membrane</keyword>
<feature type="transmembrane region" description="Helical" evidence="17">
    <location>
        <begin position="31"/>
        <end position="50"/>
    </location>
</feature>
<dbReference type="EMBL" id="CP034587">
    <property type="protein sequence ID" value="AZQ71753.1"/>
    <property type="molecule type" value="Genomic_DNA"/>
</dbReference>
<evidence type="ECO:0000259" key="18">
    <source>
        <dbReference type="Pfam" id="PF02096"/>
    </source>
</evidence>
<dbReference type="CDD" id="cd20070">
    <property type="entry name" value="5TM_YidC_Alb3"/>
    <property type="match status" value="1"/>
</dbReference>
<dbReference type="GO" id="GO:0032977">
    <property type="term" value="F:membrane insertase activity"/>
    <property type="evidence" value="ECO:0007669"/>
    <property type="project" value="InterPro"/>
</dbReference>
<keyword evidence="10" id="KW-0143">Chaperone</keyword>
<evidence type="ECO:0000256" key="6">
    <source>
        <dbReference type="ARBA" id="ARBA00022692"/>
    </source>
</evidence>
<gene>
    <name evidence="19" type="ORF">EKH77_11490</name>
</gene>
<dbReference type="RefSeq" id="WP_126914306.1">
    <property type="nucleotide sequence ID" value="NZ_CP034587.1"/>
</dbReference>
<evidence type="ECO:0000256" key="7">
    <source>
        <dbReference type="ARBA" id="ARBA00022927"/>
    </source>
</evidence>
<dbReference type="PANTHER" id="PTHR12428">
    <property type="entry name" value="OXA1"/>
    <property type="match status" value="1"/>
</dbReference>
<protein>
    <recommendedName>
        <fullName evidence="3">Membrane protein insertase YidC</fullName>
    </recommendedName>
    <alternativeName>
        <fullName evidence="15">Foldase YidC</fullName>
    </alternativeName>
    <alternativeName>
        <fullName evidence="14">Membrane integrase YidC</fullName>
    </alternativeName>
    <alternativeName>
        <fullName evidence="13">Membrane protein YidC</fullName>
    </alternativeName>
</protein>
<name>A0A3S9PHA6_STRLT</name>
<sequence>MSFLSPLFSTLGSLLTHLADAVEPLFGGSATAAAIVVLTCCVRLALLPLARSAARGERTRAELAPRLAELKRKHGKDPERLREEGAKLYAETGASPLSGCLPTLAQLPVFYVMYHLFSTGDGGDLLEHTLLGAPLGGRWTGALGHGGVFGAQGLVYLGLFALIAAVATWTYVRNRKAAAALPAPVAGDEQVPGMAAMAKVLPLLSFGTLVTAGVVPLAAGLYLATTTTWTAVERALLQPLRTPREAAAERGPKARPSAA</sequence>
<evidence type="ECO:0000256" key="3">
    <source>
        <dbReference type="ARBA" id="ARBA00015325"/>
    </source>
</evidence>
<keyword evidence="7" id="KW-0653">Protein transport</keyword>
<evidence type="ECO:0000256" key="17">
    <source>
        <dbReference type="SAM" id="Phobius"/>
    </source>
</evidence>
<evidence type="ECO:0000256" key="12">
    <source>
        <dbReference type="ARBA" id="ARBA00026028"/>
    </source>
</evidence>
<evidence type="ECO:0000256" key="1">
    <source>
        <dbReference type="ARBA" id="ARBA00004651"/>
    </source>
</evidence>
<evidence type="ECO:0000313" key="19">
    <source>
        <dbReference type="EMBL" id="AZQ71753.1"/>
    </source>
</evidence>
<dbReference type="Proteomes" id="UP000267900">
    <property type="component" value="Chromosome"/>
</dbReference>
<comment type="subunit">
    <text evidence="12">Interacts with the Sec translocase complex via SecD. Specifically interacts with transmembrane segments of nascent integral membrane proteins during membrane integration.</text>
</comment>
<dbReference type="OrthoDB" id="9780552at2"/>
<dbReference type="GO" id="GO:0005886">
    <property type="term" value="C:plasma membrane"/>
    <property type="evidence" value="ECO:0007669"/>
    <property type="project" value="UniProtKB-SubCell"/>
</dbReference>
<keyword evidence="8 17" id="KW-1133">Transmembrane helix</keyword>
<dbReference type="InterPro" id="IPR001708">
    <property type="entry name" value="YidC/ALB3/OXA1/COX18"/>
</dbReference>
<organism evidence="19 20">
    <name type="scientific">Streptomyces luteoverticillatus</name>
    <name type="common">Streptoverticillium luteoverticillatus</name>
    <dbReference type="NCBI Taxonomy" id="66425"/>
    <lineage>
        <taxon>Bacteria</taxon>
        <taxon>Bacillati</taxon>
        <taxon>Actinomycetota</taxon>
        <taxon>Actinomycetes</taxon>
        <taxon>Kitasatosporales</taxon>
        <taxon>Streptomycetaceae</taxon>
        <taxon>Streptomyces</taxon>
    </lineage>
</organism>
<dbReference type="GO" id="GO:0015031">
    <property type="term" value="P:protein transport"/>
    <property type="evidence" value="ECO:0007669"/>
    <property type="project" value="UniProtKB-KW"/>
</dbReference>
<feature type="transmembrane region" description="Helical" evidence="17">
    <location>
        <begin position="154"/>
        <end position="172"/>
    </location>
</feature>
<dbReference type="PANTHER" id="PTHR12428:SF65">
    <property type="entry name" value="CYTOCHROME C OXIDASE ASSEMBLY PROTEIN COX18, MITOCHONDRIAL"/>
    <property type="match status" value="1"/>
</dbReference>
<keyword evidence="4" id="KW-0813">Transport</keyword>
<comment type="similarity">
    <text evidence="2">Belongs to the OXA1/ALB3/YidC family. Type 1 subfamily.</text>
</comment>
<accession>A0A3S9PHA6</accession>